<dbReference type="InterPro" id="IPR035979">
    <property type="entry name" value="RBD_domain_sf"/>
</dbReference>
<keyword evidence="1" id="KW-0677">Repeat</keyword>
<dbReference type="SUPFAM" id="SSF54928">
    <property type="entry name" value="RNA-binding domain, RBD"/>
    <property type="match status" value="1"/>
</dbReference>
<feature type="domain" description="RRM" evidence="4">
    <location>
        <begin position="67"/>
        <end position="144"/>
    </location>
</feature>
<evidence type="ECO:0000259" key="4">
    <source>
        <dbReference type="PROSITE" id="PS50102"/>
    </source>
</evidence>
<dbReference type="KEGG" id="pmaw:MACH26_34560"/>
<evidence type="ECO:0000313" key="5">
    <source>
        <dbReference type="EMBL" id="BDX07935.1"/>
    </source>
</evidence>
<dbReference type="Gene3D" id="3.30.70.330">
    <property type="match status" value="1"/>
</dbReference>
<keyword evidence="3" id="KW-0472">Membrane</keyword>
<dbReference type="EMBL" id="AP027272">
    <property type="protein sequence ID" value="BDX07935.1"/>
    <property type="molecule type" value="Genomic_DNA"/>
</dbReference>
<keyword evidence="3" id="KW-0812">Transmembrane</keyword>
<dbReference type="InterPro" id="IPR012677">
    <property type="entry name" value="Nucleotide-bd_a/b_plait_sf"/>
</dbReference>
<keyword evidence="6" id="KW-1185">Reference proteome</keyword>
<evidence type="ECO:0000256" key="2">
    <source>
        <dbReference type="ARBA" id="ARBA00022884"/>
    </source>
</evidence>
<dbReference type="SMART" id="SM00360">
    <property type="entry name" value="RRM"/>
    <property type="match status" value="1"/>
</dbReference>
<sequence>MPLFLPGLAIGALIGVAGYLLLAFELFNLDSSIAFLAGALISALTISFAAKNKDVSDDTEDSDSELATLYVGNLPYRVNEQAVKDYFEKVTKVHSVRLLRDRKTGKRKGFGFVEVPEKDVDNIIKKLNDSEFEDRTLKVRVAKDRNDRDES</sequence>
<keyword evidence="3" id="KW-1133">Transmembrane helix</keyword>
<dbReference type="PANTHER" id="PTHR23236:SF119">
    <property type="entry name" value="NUCLEAR RNA-BINDING PROTEIN SART-3"/>
    <property type="match status" value="1"/>
</dbReference>
<keyword evidence="2" id="KW-0694">RNA-binding</keyword>
<feature type="transmembrane region" description="Helical" evidence="3">
    <location>
        <begin position="33"/>
        <end position="50"/>
    </location>
</feature>
<dbReference type="InterPro" id="IPR000504">
    <property type="entry name" value="RRM_dom"/>
</dbReference>
<gene>
    <name evidence="5" type="ORF">MACH26_34560</name>
</gene>
<organism evidence="5 6">
    <name type="scientific">Planctobacterium marinum</name>
    <dbReference type="NCBI Taxonomy" id="1631968"/>
    <lineage>
        <taxon>Bacteria</taxon>
        <taxon>Pseudomonadati</taxon>
        <taxon>Pseudomonadota</taxon>
        <taxon>Gammaproteobacteria</taxon>
        <taxon>Alteromonadales</taxon>
        <taxon>Alteromonadaceae</taxon>
        <taxon>Planctobacterium</taxon>
    </lineage>
</organism>
<dbReference type="PANTHER" id="PTHR23236">
    <property type="entry name" value="EUKARYOTIC TRANSLATION INITIATION FACTOR 4B/4H"/>
    <property type="match status" value="1"/>
</dbReference>
<evidence type="ECO:0000256" key="3">
    <source>
        <dbReference type="SAM" id="Phobius"/>
    </source>
</evidence>
<proteinExistence type="predicted"/>
<dbReference type="Pfam" id="PF00076">
    <property type="entry name" value="RRM_1"/>
    <property type="match status" value="1"/>
</dbReference>
<name>A0AA48I8J2_9ALTE</name>
<dbReference type="Proteomes" id="UP001333710">
    <property type="component" value="Chromosome"/>
</dbReference>
<dbReference type="RefSeq" id="WP_338294034.1">
    <property type="nucleotide sequence ID" value="NZ_AP027272.1"/>
</dbReference>
<dbReference type="AlphaFoldDB" id="A0AA48I8J2"/>
<protein>
    <submittedName>
        <fullName evidence="5">RNA-binding protein</fullName>
    </submittedName>
</protein>
<evidence type="ECO:0000313" key="6">
    <source>
        <dbReference type="Proteomes" id="UP001333710"/>
    </source>
</evidence>
<dbReference type="GO" id="GO:0003723">
    <property type="term" value="F:RNA binding"/>
    <property type="evidence" value="ECO:0007669"/>
    <property type="project" value="UniProtKB-KW"/>
</dbReference>
<accession>A0AA48I8J2</accession>
<reference evidence="5" key="1">
    <citation type="submission" date="2023-01" db="EMBL/GenBank/DDBJ databases">
        <title>Complete genome sequence of Planctobacterium marinum strain Dej080120_11.</title>
        <authorList>
            <person name="Ueki S."/>
            <person name="Maruyama F."/>
        </authorList>
    </citation>
    <scope>NUCLEOTIDE SEQUENCE</scope>
    <source>
        <strain evidence="5">Dej080120_11</strain>
    </source>
</reference>
<dbReference type="PROSITE" id="PS50102">
    <property type="entry name" value="RRM"/>
    <property type="match status" value="1"/>
</dbReference>
<evidence type="ECO:0000256" key="1">
    <source>
        <dbReference type="ARBA" id="ARBA00022737"/>
    </source>
</evidence>